<dbReference type="PRINTS" id="PR00469">
    <property type="entry name" value="PNDRDTASEII"/>
</dbReference>
<keyword evidence="6" id="KW-1185">Reference proteome</keyword>
<dbReference type="Proteomes" id="UP000317046">
    <property type="component" value="Unassembled WGS sequence"/>
</dbReference>
<keyword evidence="1" id="KW-0285">Flavoprotein</keyword>
<keyword evidence="2" id="KW-0560">Oxidoreductase</keyword>
<evidence type="ECO:0000313" key="5">
    <source>
        <dbReference type="EMBL" id="GEA90092.1"/>
    </source>
</evidence>
<gene>
    <name evidence="5" type="primary">trxB</name>
    <name evidence="5" type="ORF">CCE01nite_40410</name>
</gene>
<protein>
    <submittedName>
        <fullName evidence="5">Thioredoxin reductase</fullName>
    </submittedName>
</protein>
<dbReference type="PRINTS" id="PR00368">
    <property type="entry name" value="FADPNR"/>
</dbReference>
<evidence type="ECO:0000313" key="6">
    <source>
        <dbReference type="Proteomes" id="UP000317046"/>
    </source>
</evidence>
<dbReference type="GO" id="GO:0004791">
    <property type="term" value="F:thioredoxin-disulfide reductase (NADPH) activity"/>
    <property type="evidence" value="ECO:0007669"/>
    <property type="project" value="UniProtKB-EC"/>
</dbReference>
<dbReference type="AlphaFoldDB" id="A0A4Y3L161"/>
<evidence type="ECO:0000256" key="3">
    <source>
        <dbReference type="ARBA" id="ARBA00048132"/>
    </source>
</evidence>
<dbReference type="Gene3D" id="3.50.50.60">
    <property type="entry name" value="FAD/NAD(P)-binding domain"/>
    <property type="match status" value="2"/>
</dbReference>
<dbReference type="InterPro" id="IPR050097">
    <property type="entry name" value="Ferredoxin-NADP_redctase_2"/>
</dbReference>
<evidence type="ECO:0000259" key="4">
    <source>
        <dbReference type="Pfam" id="PF07992"/>
    </source>
</evidence>
<proteinExistence type="predicted"/>
<reference evidence="5" key="1">
    <citation type="submission" date="2019-06" db="EMBL/GenBank/DDBJ databases">
        <title>Whole genome shotgun sequence of Cellulomonas cellasea NBRC 3753.</title>
        <authorList>
            <person name="Hosoyama A."/>
            <person name="Uohara A."/>
            <person name="Ohji S."/>
            <person name="Ichikawa N."/>
        </authorList>
    </citation>
    <scope>NUCLEOTIDE SEQUENCE [LARGE SCALE GENOMIC DNA]</scope>
    <source>
        <strain evidence="5">NBRC 3753</strain>
    </source>
</reference>
<dbReference type="InterPro" id="IPR023753">
    <property type="entry name" value="FAD/NAD-binding_dom"/>
</dbReference>
<dbReference type="InterPro" id="IPR036188">
    <property type="entry name" value="FAD/NAD-bd_sf"/>
</dbReference>
<evidence type="ECO:0000256" key="2">
    <source>
        <dbReference type="ARBA" id="ARBA00023002"/>
    </source>
</evidence>
<dbReference type="SUPFAM" id="SSF51905">
    <property type="entry name" value="FAD/NAD(P)-binding domain"/>
    <property type="match status" value="1"/>
</dbReference>
<sequence length="328" mass="33464">MVTEVVGVRAGGPGAQDDAAYDVVVVGGGPAGLSAALVLARALRSVVVVDAGEPRNAPAHGAHGFLGHDGIAPLDLLASGRREVRACGGEVVAGRAVTAGPASDGLAVHLDDGRVLRGRRLLVTTGLADELPDVRGLRERWGRDVVHCPYCHGFELRGRRLAVLATDPSGAREALLLGQWSPDVVLLRHTGPEPEESLAEQLEARGVEVRDGVATELVVQDDRLVGVRLDAGAVVPCDALVVAPRLVLRDGLLASLGILPGPDGVVGVDADGRTEVPGVHAAGNVVDPTVQVVGAAAGGSAAGIALNADLVQEDVGRAVEGRRAAARR</sequence>
<dbReference type="EMBL" id="BJLR01000042">
    <property type="protein sequence ID" value="GEA90092.1"/>
    <property type="molecule type" value="Genomic_DNA"/>
</dbReference>
<name>A0A4Y3L161_9CELL</name>
<feature type="domain" description="FAD/NAD(P)-binding" evidence="4">
    <location>
        <begin position="21"/>
        <end position="296"/>
    </location>
</feature>
<accession>A0A4Y3L161</accession>
<evidence type="ECO:0000256" key="1">
    <source>
        <dbReference type="ARBA" id="ARBA00022630"/>
    </source>
</evidence>
<dbReference type="PANTHER" id="PTHR48105">
    <property type="entry name" value="THIOREDOXIN REDUCTASE 1-RELATED-RELATED"/>
    <property type="match status" value="1"/>
</dbReference>
<comment type="catalytic activity">
    <reaction evidence="3">
        <text>[thioredoxin]-dithiol + NADP(+) = [thioredoxin]-disulfide + NADPH + H(+)</text>
        <dbReference type="Rhea" id="RHEA:20345"/>
        <dbReference type="Rhea" id="RHEA-COMP:10698"/>
        <dbReference type="Rhea" id="RHEA-COMP:10700"/>
        <dbReference type="ChEBI" id="CHEBI:15378"/>
        <dbReference type="ChEBI" id="CHEBI:29950"/>
        <dbReference type="ChEBI" id="CHEBI:50058"/>
        <dbReference type="ChEBI" id="CHEBI:57783"/>
        <dbReference type="ChEBI" id="CHEBI:58349"/>
        <dbReference type="EC" id="1.8.1.9"/>
    </reaction>
</comment>
<organism evidence="5 6">
    <name type="scientific">Cellulomonas cellasea</name>
    <dbReference type="NCBI Taxonomy" id="43670"/>
    <lineage>
        <taxon>Bacteria</taxon>
        <taxon>Bacillati</taxon>
        <taxon>Actinomycetota</taxon>
        <taxon>Actinomycetes</taxon>
        <taxon>Micrococcales</taxon>
        <taxon>Cellulomonadaceae</taxon>
        <taxon>Cellulomonas</taxon>
    </lineage>
</organism>
<dbReference type="Pfam" id="PF07992">
    <property type="entry name" value="Pyr_redox_2"/>
    <property type="match status" value="1"/>
</dbReference>
<comment type="caution">
    <text evidence="5">The sequence shown here is derived from an EMBL/GenBank/DDBJ whole genome shotgun (WGS) entry which is preliminary data.</text>
</comment>